<protein>
    <recommendedName>
        <fullName evidence="3">DUF131 domain-containing protein</fullName>
    </recommendedName>
</protein>
<feature type="transmembrane region" description="Helical" evidence="1">
    <location>
        <begin position="63"/>
        <end position="84"/>
    </location>
</feature>
<keyword evidence="1" id="KW-0472">Membrane</keyword>
<proteinExistence type="predicted"/>
<gene>
    <name evidence="2" type="ORF">ENM88_06420</name>
</gene>
<dbReference type="AlphaFoldDB" id="A0A7J3X823"/>
<comment type="caution">
    <text evidence="2">The sequence shown here is derived from an EMBL/GenBank/DDBJ whole genome shotgun (WGS) entry which is preliminary data.</text>
</comment>
<keyword evidence="1" id="KW-1133">Transmembrane helix</keyword>
<keyword evidence="1" id="KW-0812">Transmembrane</keyword>
<sequence length="103" mass="10322">MAEQVKLAKLGLALVLAGTLLAFAAALLPLLAAVAGVQAEVGAAGCVVILFFPVCFGVGPLAPYLVIAAMLLALALALVAYFLFRAAAEELKPEGFPPALGGT</sequence>
<name>A0A7J3X823_THEPE</name>
<evidence type="ECO:0000256" key="1">
    <source>
        <dbReference type="SAM" id="Phobius"/>
    </source>
</evidence>
<evidence type="ECO:0008006" key="3">
    <source>
        <dbReference type="Google" id="ProtNLM"/>
    </source>
</evidence>
<evidence type="ECO:0000313" key="2">
    <source>
        <dbReference type="EMBL" id="HHP05359.1"/>
    </source>
</evidence>
<dbReference type="EMBL" id="DRZM01000187">
    <property type="protein sequence ID" value="HHP05359.1"/>
    <property type="molecule type" value="Genomic_DNA"/>
</dbReference>
<accession>A0A7J3X823</accession>
<reference evidence="2" key="1">
    <citation type="journal article" date="2020" name="mSystems">
        <title>Genome- and Community-Level Interaction Insights into Carbon Utilization and Element Cycling Functions of Hydrothermarchaeota in Hydrothermal Sediment.</title>
        <authorList>
            <person name="Zhou Z."/>
            <person name="Liu Y."/>
            <person name="Xu W."/>
            <person name="Pan J."/>
            <person name="Luo Z.H."/>
            <person name="Li M."/>
        </authorList>
    </citation>
    <scope>NUCLEOTIDE SEQUENCE [LARGE SCALE GENOMIC DNA]</scope>
    <source>
        <strain evidence="2">SpSt-1125</strain>
    </source>
</reference>
<organism evidence="2">
    <name type="scientific">Thermofilum pendens</name>
    <dbReference type="NCBI Taxonomy" id="2269"/>
    <lineage>
        <taxon>Archaea</taxon>
        <taxon>Thermoproteota</taxon>
        <taxon>Thermoprotei</taxon>
        <taxon>Thermofilales</taxon>
        <taxon>Thermofilaceae</taxon>
        <taxon>Thermofilum</taxon>
    </lineage>
</organism>